<keyword evidence="4" id="KW-1185">Reference proteome</keyword>
<dbReference type="GO" id="GO:0005737">
    <property type="term" value="C:cytoplasm"/>
    <property type="evidence" value="ECO:0007669"/>
    <property type="project" value="TreeGrafter"/>
</dbReference>
<gene>
    <name evidence="3" type="ORF">QN277_000515</name>
</gene>
<reference evidence="3" key="1">
    <citation type="submission" date="2023-10" db="EMBL/GenBank/DDBJ databases">
        <title>Chromosome-level genome of the transformable northern wattle, Acacia crassicarpa.</title>
        <authorList>
            <person name="Massaro I."/>
            <person name="Sinha N.R."/>
            <person name="Poethig S."/>
            <person name="Leichty A.R."/>
        </authorList>
    </citation>
    <scope>NUCLEOTIDE SEQUENCE</scope>
    <source>
        <strain evidence="3">Acra3RX</strain>
        <tissue evidence="3">Leaf</tissue>
    </source>
</reference>
<dbReference type="PROSITE" id="PS50250">
    <property type="entry name" value="PCI"/>
    <property type="match status" value="1"/>
</dbReference>
<dbReference type="FunFam" id="1.25.40.990:FF:000004">
    <property type="entry name" value="Putative peptidase C48 domain family protein"/>
    <property type="match status" value="1"/>
</dbReference>
<dbReference type="Proteomes" id="UP001293593">
    <property type="component" value="Unassembled WGS sequence"/>
</dbReference>
<feature type="compositionally biased region" description="Polar residues" evidence="1">
    <location>
        <begin position="273"/>
        <end position="291"/>
    </location>
</feature>
<proteinExistence type="predicted"/>
<feature type="region of interest" description="Disordered" evidence="1">
    <location>
        <begin position="769"/>
        <end position="791"/>
    </location>
</feature>
<dbReference type="GO" id="GO:0006406">
    <property type="term" value="P:mRNA export from nucleus"/>
    <property type="evidence" value="ECO:0007669"/>
    <property type="project" value="TreeGrafter"/>
</dbReference>
<evidence type="ECO:0000313" key="3">
    <source>
        <dbReference type="EMBL" id="KAK4283578.1"/>
    </source>
</evidence>
<feature type="domain" description="PCI" evidence="2">
    <location>
        <begin position="539"/>
        <end position="741"/>
    </location>
</feature>
<dbReference type="InterPro" id="IPR045107">
    <property type="entry name" value="SAC3/GANP/THP3"/>
</dbReference>
<evidence type="ECO:0000256" key="1">
    <source>
        <dbReference type="SAM" id="MobiDB-lite"/>
    </source>
</evidence>
<dbReference type="InterPro" id="IPR005062">
    <property type="entry name" value="SAC3/GANP/THP3_conserved"/>
</dbReference>
<dbReference type="GO" id="GO:0070390">
    <property type="term" value="C:transcription export complex 2"/>
    <property type="evidence" value="ECO:0007669"/>
    <property type="project" value="TreeGrafter"/>
</dbReference>
<dbReference type="Pfam" id="PF03399">
    <property type="entry name" value="SAC3_GANP"/>
    <property type="match status" value="1"/>
</dbReference>
<dbReference type="PANTHER" id="PTHR12436">
    <property type="entry name" value="80 KDA MCM3-ASSOCIATED PROTEIN"/>
    <property type="match status" value="1"/>
</dbReference>
<feature type="region of interest" description="Disordered" evidence="1">
    <location>
        <begin position="169"/>
        <end position="188"/>
    </location>
</feature>
<feature type="compositionally biased region" description="Low complexity" evidence="1">
    <location>
        <begin position="32"/>
        <end position="45"/>
    </location>
</feature>
<evidence type="ECO:0000313" key="4">
    <source>
        <dbReference type="Proteomes" id="UP001293593"/>
    </source>
</evidence>
<dbReference type="Gene3D" id="1.25.40.990">
    <property type="match status" value="1"/>
</dbReference>
<sequence>MSYPGFGKESGPSVPPKSQPVFGDHTNTFLRPPSSSLASPAYATSPSPPRPGIGQKLFYRDLDAPAPENPATITTLAASRGPTTGVTARVSRSQNPEKTRSSPIPYAGHDASKYLGQGVLRNPTNLTTDDHNQLLYLKSQSPPFVPVNYQSVRSFWPSVPVQQPAVASSTLGNPVSLSDSYTSSPEHQVQSLVSPESVSHNPQGFVSELNGSQVSKRTRSPPLPFVKSHEGLQDNHTAAHKDLMRPLSPPKLGNTSSILRSGPRALVYKRSPPRTTVSEATLNRSISSSNPKRTRSPPRISSTDKTLEGKIISSDDNSEREMLAKAKRAARFKVDLSKSEWNDSDSVDRKASASRNEQSLLEQKYDGGHSIQSSVNDANGHAFSDPEALKTSYIIIGLCPDMCPESERAERERKGDLDQYERLDGDRNVTSRVLAVKKYNRTAEREASLIRPMPVLQKTIDYLLNLLDQPYDEGFLGLYNFLWDRMRAIRMDLRMQHIFNQGAIAMLEQMIRLHILAMHELCEYMKGEGFSEGFDAHLNIEQMNKASVELFQMYDDHRKKGINVPMEKEFRGYYALLKLDKHPGYKVEPAELSLDLAKMTPETRQTPEVLFARKVARACRTGNFIAFFRLARKASYLQACLMHAHFAKLRTQALASLHAGLQNNQGVPVSHVSEWLAMEDEDIEGLLEYHGFLVKAFEEPYMVREGPFLNIDNDYPTKRSKLVHKKRSEMIKEDVSPSDQVVSTPVETTNKIQIQKKYENEQQSVLEVSSVDEEMPDSQAILSPKDGRSGRKFNEMPIAVQRSETDHSITMPFSSPIGFFHHGIPEPQPTRSVLSKRANSDAIFTSTPKRIFHSEQNGKLLESMPKPSPSESSKGHDFHFSVADPVPPSESQDESLLVNQVNGDEIDQAEENDLDEEIAAAKLKLFLRLWRRRASKLRMLREQRQSAANAALDSLSLGPPIRHYVDQPSNFDKFDIDKAMTERYEKQEKSWARLNLSEMVGEILSRRNSGVKCLCWKIILCSQMDRGHKMGSVGSWLISKLMPSSDEDVVISSPGLTIWKKWVPGQCGADPTCCFSVIRDTSSCGGEETVSGASAVLFLVSEGIPWGFQRAQLHNILMSIPTGVHLPLLFLCGSYDRGYSPVIINELGLNDIDKSRVSGFQLVFLVENQQMQHLGGFFSDSRLREGLEWLAGESPLQPTLQYVKVRELVHTYLSSLFRVLYSSNNSRLGPIDCISVFNEALDGSLQDIIAAADSNPAGCPCPEIGMLDQSSYEDRLLKNCLPPSGWSSKPKLEQIIRAFQECKLPPFPDDLSWLDLGSKAKHDIENLKSRLEGSLIHYLTDTSKMMGVPLATKEAHVMLQSCVMLELRGSSYHIVPQWTMIFHRIFNWRLMSLSSGEVSSAYISRQTRVSSPSSDLDVDFEANLPSSNYQSASLDEIIEVGCDSPIFIKSQPRQPHLPQDTDDDVMDETVSLGDLKDSTMDEVPRVDDTVFSYDGLDNARSEVVLTNGKANSEADKLSKLLEQCNLMQNVIDEKLSVYF</sequence>
<accession>A0AAE1TFV6</accession>
<organism evidence="3 4">
    <name type="scientific">Acacia crassicarpa</name>
    <name type="common">northern wattle</name>
    <dbReference type="NCBI Taxonomy" id="499986"/>
    <lineage>
        <taxon>Eukaryota</taxon>
        <taxon>Viridiplantae</taxon>
        <taxon>Streptophyta</taxon>
        <taxon>Embryophyta</taxon>
        <taxon>Tracheophyta</taxon>
        <taxon>Spermatophyta</taxon>
        <taxon>Magnoliopsida</taxon>
        <taxon>eudicotyledons</taxon>
        <taxon>Gunneridae</taxon>
        <taxon>Pentapetalae</taxon>
        <taxon>rosids</taxon>
        <taxon>fabids</taxon>
        <taxon>Fabales</taxon>
        <taxon>Fabaceae</taxon>
        <taxon>Caesalpinioideae</taxon>
        <taxon>mimosoid clade</taxon>
        <taxon>Acacieae</taxon>
        <taxon>Acacia</taxon>
    </lineage>
</organism>
<dbReference type="InterPro" id="IPR000717">
    <property type="entry name" value="PCI_dom"/>
</dbReference>
<feature type="compositionally biased region" description="Polar residues" evidence="1">
    <location>
        <begin position="71"/>
        <end position="94"/>
    </location>
</feature>
<feature type="region of interest" description="Disordered" evidence="1">
    <location>
        <begin position="861"/>
        <end position="893"/>
    </location>
</feature>
<dbReference type="EMBL" id="JAWXYG010000001">
    <property type="protein sequence ID" value="KAK4283578.1"/>
    <property type="molecule type" value="Genomic_DNA"/>
</dbReference>
<evidence type="ECO:0000259" key="2">
    <source>
        <dbReference type="PROSITE" id="PS50250"/>
    </source>
</evidence>
<dbReference type="PANTHER" id="PTHR12436:SF17">
    <property type="entry name" value="SAC3 FAMILY PROTEIN B"/>
    <property type="match status" value="1"/>
</dbReference>
<feature type="compositionally biased region" description="Low complexity" evidence="1">
    <location>
        <begin position="861"/>
        <end position="872"/>
    </location>
</feature>
<comment type="caution">
    <text evidence="3">The sequence shown here is derived from an EMBL/GenBank/DDBJ whole genome shotgun (WGS) entry which is preliminary data.</text>
</comment>
<feature type="region of interest" description="Disordered" evidence="1">
    <location>
        <begin position="243"/>
        <end position="306"/>
    </location>
</feature>
<protein>
    <recommendedName>
        <fullName evidence="2">PCI domain-containing protein</fullName>
    </recommendedName>
</protein>
<feature type="region of interest" description="Disordered" evidence="1">
    <location>
        <begin position="1"/>
        <end position="109"/>
    </location>
</feature>
<name>A0AAE1TFV6_9FABA</name>